<name>A0A0F9G7B1_9ZZZZ</name>
<organism evidence="1">
    <name type="scientific">marine sediment metagenome</name>
    <dbReference type="NCBI Taxonomy" id="412755"/>
    <lineage>
        <taxon>unclassified sequences</taxon>
        <taxon>metagenomes</taxon>
        <taxon>ecological metagenomes</taxon>
    </lineage>
</organism>
<accession>A0A0F9G7B1</accession>
<dbReference type="EMBL" id="LAZR01018885">
    <property type="protein sequence ID" value="KKL94593.1"/>
    <property type="molecule type" value="Genomic_DNA"/>
</dbReference>
<sequence>MTIQKTMEGIAKIERTIVPPDGLVAIKSVTDEPPPELTVFPTFLNIEERAPIEMRSAGKGTSQTRIHRWTIGCHLVFGTLMDPKYAYRERRKWIVPVLDKFQANPTLDGNVDTSDVVEVDFEPFIWPPSGRIGREEGVAYIAINLRLEFLDNE</sequence>
<protein>
    <submittedName>
        <fullName evidence="1">Uncharacterized protein</fullName>
    </submittedName>
</protein>
<evidence type="ECO:0000313" key="1">
    <source>
        <dbReference type="EMBL" id="KKL94593.1"/>
    </source>
</evidence>
<dbReference type="AlphaFoldDB" id="A0A0F9G7B1"/>
<comment type="caution">
    <text evidence="1">The sequence shown here is derived from an EMBL/GenBank/DDBJ whole genome shotgun (WGS) entry which is preliminary data.</text>
</comment>
<reference evidence="1" key="1">
    <citation type="journal article" date="2015" name="Nature">
        <title>Complex archaea that bridge the gap between prokaryotes and eukaryotes.</title>
        <authorList>
            <person name="Spang A."/>
            <person name="Saw J.H."/>
            <person name="Jorgensen S.L."/>
            <person name="Zaremba-Niedzwiedzka K."/>
            <person name="Martijn J."/>
            <person name="Lind A.E."/>
            <person name="van Eijk R."/>
            <person name="Schleper C."/>
            <person name="Guy L."/>
            <person name="Ettema T.J."/>
        </authorList>
    </citation>
    <scope>NUCLEOTIDE SEQUENCE</scope>
</reference>
<proteinExistence type="predicted"/>
<gene>
    <name evidence="1" type="ORF">LCGC14_1863120</name>
</gene>